<accession>A0ACC1DK62</accession>
<evidence type="ECO:0000313" key="2">
    <source>
        <dbReference type="Proteomes" id="UP000824533"/>
    </source>
</evidence>
<keyword evidence="2" id="KW-1185">Reference proteome</keyword>
<reference evidence="1 2" key="1">
    <citation type="journal article" date="2021" name="Front. Genet.">
        <title>Chromosome-Level Genome Assembly Reveals Significant Gene Expansion in the Toll and IMD Signaling Pathways of Dendrolimus kikuchii.</title>
        <authorList>
            <person name="Zhou J."/>
            <person name="Wu P."/>
            <person name="Xiong Z."/>
            <person name="Liu N."/>
            <person name="Zhao N."/>
            <person name="Ji M."/>
            <person name="Qiu Y."/>
            <person name="Yang B."/>
        </authorList>
    </citation>
    <scope>NUCLEOTIDE SEQUENCE [LARGE SCALE GENOMIC DNA]</scope>
    <source>
        <strain evidence="1">Ann1</strain>
    </source>
</reference>
<protein>
    <submittedName>
        <fullName evidence="1">Uncharacterized protein</fullName>
    </submittedName>
</protein>
<organism evidence="1 2">
    <name type="scientific">Dendrolimus kikuchii</name>
    <dbReference type="NCBI Taxonomy" id="765133"/>
    <lineage>
        <taxon>Eukaryota</taxon>
        <taxon>Metazoa</taxon>
        <taxon>Ecdysozoa</taxon>
        <taxon>Arthropoda</taxon>
        <taxon>Hexapoda</taxon>
        <taxon>Insecta</taxon>
        <taxon>Pterygota</taxon>
        <taxon>Neoptera</taxon>
        <taxon>Endopterygota</taxon>
        <taxon>Lepidoptera</taxon>
        <taxon>Glossata</taxon>
        <taxon>Ditrysia</taxon>
        <taxon>Bombycoidea</taxon>
        <taxon>Lasiocampidae</taxon>
        <taxon>Dendrolimus</taxon>
    </lineage>
</organism>
<comment type="caution">
    <text evidence="1">The sequence shown here is derived from an EMBL/GenBank/DDBJ whole genome shotgun (WGS) entry which is preliminary data.</text>
</comment>
<dbReference type="Proteomes" id="UP000824533">
    <property type="component" value="Linkage Group LG01"/>
</dbReference>
<sequence>MKVGNGYPVSFDRNWSLLLMGKPFENQSFSIAPLQLGCGVGAVHVSAHTNSRSPRHSTTGNTSRKN</sequence>
<name>A0ACC1DK62_9NEOP</name>
<gene>
    <name evidence="1" type="ORF">K1T71_000715</name>
</gene>
<dbReference type="EMBL" id="CM034387">
    <property type="protein sequence ID" value="KAJ0184292.1"/>
    <property type="molecule type" value="Genomic_DNA"/>
</dbReference>
<evidence type="ECO:0000313" key="1">
    <source>
        <dbReference type="EMBL" id="KAJ0184292.1"/>
    </source>
</evidence>
<proteinExistence type="predicted"/>